<dbReference type="SUPFAM" id="SSF55205">
    <property type="entry name" value="EPT/RTPC-like"/>
    <property type="match status" value="1"/>
</dbReference>
<comment type="similarity">
    <text evidence="2">Belongs to the RNA 3'-terminal cyclase family. Type 2 subfamily.</text>
</comment>
<organism evidence="7">
    <name type="scientific">Scylla olivacea</name>
    <name type="common">Orange mud crab</name>
    <name type="synonym">Cancer olivacea</name>
    <dbReference type="NCBI Taxonomy" id="85551"/>
    <lineage>
        <taxon>Eukaryota</taxon>
        <taxon>Metazoa</taxon>
        <taxon>Ecdysozoa</taxon>
        <taxon>Arthropoda</taxon>
        <taxon>Crustacea</taxon>
        <taxon>Multicrustacea</taxon>
        <taxon>Malacostraca</taxon>
        <taxon>Eumalacostraca</taxon>
        <taxon>Eucarida</taxon>
        <taxon>Decapoda</taxon>
        <taxon>Pleocyemata</taxon>
        <taxon>Brachyura</taxon>
        <taxon>Eubrachyura</taxon>
        <taxon>Portunoidea</taxon>
        <taxon>Portunidae</taxon>
        <taxon>Portuninae</taxon>
        <taxon>Scylla</taxon>
    </lineage>
</organism>
<dbReference type="InterPro" id="IPR036553">
    <property type="entry name" value="RPTC_insert"/>
</dbReference>
<accession>A0A0N7ZDN8</accession>
<name>A0A0N7ZDN8_SCYOL</name>
<dbReference type="Gene3D" id="3.30.360.20">
    <property type="entry name" value="RNA 3'-terminal phosphate cyclase, insert domain"/>
    <property type="match status" value="1"/>
</dbReference>
<comment type="subcellular location">
    <subcellularLocation>
        <location evidence="1">Nucleus</location>
        <location evidence="1">Nucleolus</location>
    </subcellularLocation>
</comment>
<dbReference type="Pfam" id="PF05189">
    <property type="entry name" value="RTC_insert"/>
    <property type="match status" value="1"/>
</dbReference>
<dbReference type="InterPro" id="IPR023797">
    <property type="entry name" value="RNA3'_phos_cyclase_dom"/>
</dbReference>
<dbReference type="InterPro" id="IPR013791">
    <property type="entry name" value="RNA3'-term_phos_cycl_insert"/>
</dbReference>
<dbReference type="NCBIfam" id="TIGR03400">
    <property type="entry name" value="18S_RNA_Rcl1p"/>
    <property type="match status" value="1"/>
</dbReference>
<dbReference type="GO" id="GO:0004521">
    <property type="term" value="F:RNA endonuclease activity"/>
    <property type="evidence" value="ECO:0007669"/>
    <property type="project" value="TreeGrafter"/>
</dbReference>
<dbReference type="Pfam" id="PF01137">
    <property type="entry name" value="RTC"/>
    <property type="match status" value="1"/>
</dbReference>
<dbReference type="GO" id="GO:0005730">
    <property type="term" value="C:nucleolus"/>
    <property type="evidence" value="ECO:0007669"/>
    <property type="project" value="UniProtKB-SubCell"/>
</dbReference>
<dbReference type="PIRSF" id="PIRSF005378">
    <property type="entry name" value="RNA3'_term_phos_cycl_euk"/>
    <property type="match status" value="1"/>
</dbReference>
<dbReference type="InterPro" id="IPR020719">
    <property type="entry name" value="RNA3'_term_phos_cycl-like_CS"/>
</dbReference>
<keyword evidence="4" id="KW-0539">Nucleus</keyword>
<reference evidence="7" key="1">
    <citation type="submission" date="2015-09" db="EMBL/GenBank/DDBJ databases">
        <title>Scylla olivacea transcriptome.</title>
        <authorList>
            <person name="Ikhwanuddin M."/>
        </authorList>
    </citation>
    <scope>NUCLEOTIDE SEQUENCE</scope>
</reference>
<dbReference type="Gene3D" id="3.65.10.20">
    <property type="entry name" value="RNA 3'-terminal phosphate cyclase domain"/>
    <property type="match status" value="1"/>
</dbReference>
<feature type="domain" description="RNA 3'-terminal phosphate cyclase insert" evidence="6">
    <location>
        <begin position="183"/>
        <end position="288"/>
    </location>
</feature>
<evidence type="ECO:0000256" key="1">
    <source>
        <dbReference type="ARBA" id="ARBA00004604"/>
    </source>
</evidence>
<dbReference type="AlphaFoldDB" id="A0A0N7ZDN8"/>
<evidence type="ECO:0000256" key="3">
    <source>
        <dbReference type="ARBA" id="ARBA00022517"/>
    </source>
</evidence>
<dbReference type="PANTHER" id="PTHR11096:SF1">
    <property type="entry name" value="RNA 3'-TERMINAL PHOSPHATE CYCLASE-LIKE PROTEIN"/>
    <property type="match status" value="1"/>
</dbReference>
<evidence type="ECO:0008006" key="8">
    <source>
        <dbReference type="Google" id="ProtNLM"/>
    </source>
</evidence>
<dbReference type="EMBL" id="GDRN01023229">
    <property type="protein sequence ID" value="JAI67768.1"/>
    <property type="molecule type" value="Transcribed_RNA"/>
</dbReference>
<keyword evidence="3" id="KW-0690">Ribosome biogenesis</keyword>
<dbReference type="PROSITE" id="PS01287">
    <property type="entry name" value="RTC"/>
    <property type="match status" value="1"/>
</dbReference>
<dbReference type="InterPro" id="IPR000228">
    <property type="entry name" value="RNA3'_term_phos_cyc"/>
</dbReference>
<feature type="domain" description="RNA 3'-terminal phosphate cyclase" evidence="5">
    <location>
        <begin position="8"/>
        <end position="342"/>
    </location>
</feature>
<evidence type="ECO:0000259" key="6">
    <source>
        <dbReference type="Pfam" id="PF05189"/>
    </source>
</evidence>
<dbReference type="PANTHER" id="PTHR11096">
    <property type="entry name" value="RNA 3' TERMINAL PHOSPHATE CYCLASE"/>
    <property type="match status" value="1"/>
</dbReference>
<sequence length="384" mass="41432">MEVGGVLTYEGSKCLRQRLILSTLSGKPVRIRNIRAKADDPGLKDYEVSFIRLLDCLNNGSSIEVSQTGTALLYRPGILTGGRLEHSCPLSRGIGYFLEPLFMLAPFCKTPISITLTGITNNELDPTVDMICASLVPVLRRFVGGDDGPSVKCVRRGMSPGGGGRVVFTCPVRRSLTAFQWMDSGQIKRIRGVAYTSRVTPTVANRMLDAAKGMFLKFLTDVYFTVDNAKAVSPGFGLCAVAESNKGTIVCAEAMSHTPGQEGGVAGAAASTPEEIGKEAASRLLEEIWRGGCVDAIAQPLLLTFMALAPTDVSKAVLGPLTPYTMHFLRHLRDFFHVTFKIDEHKEERIAEDDSSLPERRTGAAKLVLTCIGVGYSNIGKGQI</sequence>
<evidence type="ECO:0000313" key="7">
    <source>
        <dbReference type="EMBL" id="JAI67768.1"/>
    </source>
</evidence>
<dbReference type="CDD" id="cd00875">
    <property type="entry name" value="RNA_Cyclase_Class_I"/>
    <property type="match status" value="1"/>
</dbReference>
<dbReference type="InterPro" id="IPR013792">
    <property type="entry name" value="RNA3'P_cycl/enolpyr_Trfase_a/b"/>
</dbReference>
<evidence type="ECO:0000256" key="2">
    <source>
        <dbReference type="ARBA" id="ARBA00007089"/>
    </source>
</evidence>
<protein>
    <recommendedName>
        <fullName evidence="8">RNA 3'-terminal phosphate cyclase domain-containing protein</fullName>
    </recommendedName>
</protein>
<dbReference type="InterPro" id="IPR037136">
    <property type="entry name" value="RNA3'_phos_cyclase_dom_sf"/>
</dbReference>
<dbReference type="InterPro" id="IPR016443">
    <property type="entry name" value="RNA3'_term_phos_cyc_type_2"/>
</dbReference>
<evidence type="ECO:0000259" key="5">
    <source>
        <dbReference type="Pfam" id="PF01137"/>
    </source>
</evidence>
<proteinExistence type="inferred from homology"/>
<dbReference type="GO" id="GO:0000479">
    <property type="term" value="P:endonucleolytic cleavage of tricistronic rRNA transcript (SSU-rRNA, 5.8S rRNA, LSU-rRNA)"/>
    <property type="evidence" value="ECO:0007669"/>
    <property type="project" value="TreeGrafter"/>
</dbReference>
<evidence type="ECO:0000256" key="4">
    <source>
        <dbReference type="ARBA" id="ARBA00023242"/>
    </source>
</evidence>